<dbReference type="Proteomes" id="UP001189429">
    <property type="component" value="Unassembled WGS sequence"/>
</dbReference>
<feature type="region of interest" description="Disordered" evidence="2">
    <location>
        <begin position="359"/>
        <end position="388"/>
    </location>
</feature>
<feature type="coiled-coil region" evidence="1">
    <location>
        <begin position="126"/>
        <end position="174"/>
    </location>
</feature>
<reference evidence="3" key="1">
    <citation type="submission" date="2023-10" db="EMBL/GenBank/DDBJ databases">
        <authorList>
            <person name="Chen Y."/>
            <person name="Shah S."/>
            <person name="Dougan E. K."/>
            <person name="Thang M."/>
            <person name="Chan C."/>
        </authorList>
    </citation>
    <scope>NUCLEOTIDE SEQUENCE [LARGE SCALE GENOMIC DNA]</scope>
</reference>
<gene>
    <name evidence="3" type="ORF">PCOR1329_LOCUS52148</name>
</gene>
<keyword evidence="1" id="KW-0175">Coiled coil</keyword>
<accession>A0ABN9UVP3</accession>
<name>A0ABN9UVP3_9DINO</name>
<keyword evidence="4" id="KW-1185">Reference proteome</keyword>
<organism evidence="3 4">
    <name type="scientific">Prorocentrum cordatum</name>
    <dbReference type="NCBI Taxonomy" id="2364126"/>
    <lineage>
        <taxon>Eukaryota</taxon>
        <taxon>Sar</taxon>
        <taxon>Alveolata</taxon>
        <taxon>Dinophyceae</taxon>
        <taxon>Prorocentrales</taxon>
        <taxon>Prorocentraceae</taxon>
        <taxon>Prorocentrum</taxon>
    </lineage>
</organism>
<evidence type="ECO:0000256" key="1">
    <source>
        <dbReference type="SAM" id="Coils"/>
    </source>
</evidence>
<evidence type="ECO:0008006" key="5">
    <source>
        <dbReference type="Google" id="ProtNLM"/>
    </source>
</evidence>
<feature type="compositionally biased region" description="Low complexity" evidence="2">
    <location>
        <begin position="740"/>
        <end position="764"/>
    </location>
</feature>
<feature type="compositionally biased region" description="Basic and acidic residues" evidence="2">
    <location>
        <begin position="903"/>
        <end position="912"/>
    </location>
</feature>
<evidence type="ECO:0000313" key="4">
    <source>
        <dbReference type="Proteomes" id="UP001189429"/>
    </source>
</evidence>
<dbReference type="EMBL" id="CAUYUJ010016341">
    <property type="protein sequence ID" value="CAK0864198.1"/>
    <property type="molecule type" value="Genomic_DNA"/>
</dbReference>
<feature type="compositionally biased region" description="Basic and acidic residues" evidence="2">
    <location>
        <begin position="885"/>
        <end position="896"/>
    </location>
</feature>
<dbReference type="Gene3D" id="3.80.10.10">
    <property type="entry name" value="Ribonuclease Inhibitor"/>
    <property type="match status" value="1"/>
</dbReference>
<evidence type="ECO:0000256" key="2">
    <source>
        <dbReference type="SAM" id="MobiDB-lite"/>
    </source>
</evidence>
<comment type="caution">
    <text evidence="3">The sequence shown here is derived from an EMBL/GenBank/DDBJ whole genome shotgun (WGS) entry which is preliminary data.</text>
</comment>
<sequence>MADAAKDKFRNNEINFLQEQNHTILHSLEKVEHERDEAREQIRACQERDAHIVSEVQAVRDRTAQLEARLQQDTHETGAKDEHVKVLSEQNNQMIALLEAEETKSKDAAAKIRELDSHNRRLQVIADEFDSVKAELEQQVASAKARCADTVANVRGQRNINETLRTNIQNAEAKTRVDMESLGQALQVVDSKNLEYMQRINKQETRHQALDAETAMVKEQVEKVRADIDRLRAELAGGEEGRSSFERARGPLEAAIEALEIQADTLRKALSTAERANEQVQEENRGTSERCRETADKVYALMDSLRLNQLELKKQEAENMGRDKKLTSLERQCENLQAKITMESDARVLAEQERREAEQESAVLKKKNRKSEEAVTASQQAQEKAEKEMSTVSDRVQQLQTQNSYLASRIDSQEEEKSTIKVEVKKVADRCSSVSAENTALRDEIDSLEEEVATITSDAQAIKKELDYIKREDVLDEAGRQRPVLIQSAESDLLDKLQINEFLYEAQQARNPTPPLIEKIAQLLAMLHEGQSRSDQYLNDLSKSNGLVAALRQRNMALFSRTQEFDSFKTRALMRYIMNLIETGSVSSLHLDGLSFGEREINEMMSLVQRYDAQDTVHYLSLQDNALDSDSVGLLMQLVYTLPYLRALDLRQNHLDPESAKKLEEQLRAMEGVTGVVRTANGIINVHSGSQIRLCVDVSDQVPKDTAAKEIDFSVQQELSYQDADPFIASNAGASQNSWARTAAATQGVQQQPQRGAGGARAVPEPASATDVPQASARLPSQEAPAVGGPPVGLGGPGSVARLNKSQSARKPAKALDPKKRSARRAKGAPPAPLDYHPLAGTCPAPVDKRPPGLVEPPRSLAPARVGQGVPTAHLRPGTGSCLRSESHTDLRDARRTAQALHRRPDPAEGMDRSCSLPSLAGLPRQQAYSWGRA</sequence>
<dbReference type="SUPFAM" id="SSF52047">
    <property type="entry name" value="RNI-like"/>
    <property type="match status" value="1"/>
</dbReference>
<proteinExistence type="predicted"/>
<feature type="region of interest" description="Disordered" evidence="2">
    <location>
        <begin position="862"/>
        <end position="934"/>
    </location>
</feature>
<dbReference type="SUPFAM" id="SSF57997">
    <property type="entry name" value="Tropomyosin"/>
    <property type="match status" value="1"/>
</dbReference>
<protein>
    <recommendedName>
        <fullName evidence="5">Cilia- and flagella-associated protein 157</fullName>
    </recommendedName>
</protein>
<dbReference type="InterPro" id="IPR032675">
    <property type="entry name" value="LRR_dom_sf"/>
</dbReference>
<feature type="region of interest" description="Disordered" evidence="2">
    <location>
        <begin position="739"/>
        <end position="839"/>
    </location>
</feature>
<evidence type="ECO:0000313" key="3">
    <source>
        <dbReference type="EMBL" id="CAK0864198.1"/>
    </source>
</evidence>